<gene>
    <name evidence="2" type="ORF">MNV_2030019</name>
</gene>
<sequence>MVRSVPDEAMKSILSKIPLGRLGKASEIAGAVAYLASEDGDYITGQIIDINGGLYI</sequence>
<dbReference type="Gene3D" id="3.40.50.720">
    <property type="entry name" value="NAD(P)-binding Rossmann-like Domain"/>
    <property type="match status" value="1"/>
</dbReference>
<name>A0A284VNQ0_9EURY</name>
<dbReference type="GO" id="GO:0004316">
    <property type="term" value="F:3-oxoacyl-[acyl-carrier-protein] reductase (NADPH) activity"/>
    <property type="evidence" value="ECO:0007669"/>
    <property type="project" value="UniProtKB-EC"/>
</dbReference>
<keyword evidence="3" id="KW-1185">Reference proteome</keyword>
<comment type="similarity">
    <text evidence="1">Belongs to the short-chain dehydrogenases/reductases (SDR) family.</text>
</comment>
<protein>
    <submittedName>
        <fullName evidence="2">3-oxoacyl-(Acyl-carrier-protein) reductase</fullName>
        <ecNumber evidence="2">1.1.1.100</ecNumber>
    </submittedName>
</protein>
<keyword evidence="2" id="KW-0560">Oxidoreductase</keyword>
<accession>A0A284VNQ0</accession>
<organism evidence="2 3">
    <name type="scientific">Candidatus Methanoperedens nitratireducens</name>
    <dbReference type="NCBI Taxonomy" id="1392998"/>
    <lineage>
        <taxon>Archaea</taxon>
        <taxon>Methanobacteriati</taxon>
        <taxon>Methanobacteriota</taxon>
        <taxon>Stenosarchaea group</taxon>
        <taxon>Methanomicrobia</taxon>
        <taxon>Methanosarcinales</taxon>
        <taxon>ANME-2 cluster</taxon>
        <taxon>Candidatus Methanoperedentaceae</taxon>
        <taxon>Candidatus Methanoperedens</taxon>
    </lineage>
</organism>
<dbReference type="InterPro" id="IPR036291">
    <property type="entry name" value="NAD(P)-bd_dom_sf"/>
</dbReference>
<reference evidence="3" key="1">
    <citation type="submission" date="2017-06" db="EMBL/GenBank/DDBJ databases">
        <authorList>
            <person name="Cremers G."/>
        </authorList>
    </citation>
    <scope>NUCLEOTIDE SEQUENCE [LARGE SCALE GENOMIC DNA]</scope>
</reference>
<dbReference type="PANTHER" id="PTHR42879:SF2">
    <property type="entry name" value="3-OXOACYL-[ACYL-CARRIER-PROTEIN] REDUCTASE FABG"/>
    <property type="match status" value="1"/>
</dbReference>
<dbReference type="InterPro" id="IPR050259">
    <property type="entry name" value="SDR"/>
</dbReference>
<dbReference type="EC" id="1.1.1.100" evidence="2"/>
<dbReference type="AlphaFoldDB" id="A0A284VNQ0"/>
<evidence type="ECO:0000313" key="2">
    <source>
        <dbReference type="EMBL" id="SNQ60817.1"/>
    </source>
</evidence>
<dbReference type="PANTHER" id="PTHR42879">
    <property type="entry name" value="3-OXOACYL-(ACYL-CARRIER-PROTEIN) REDUCTASE"/>
    <property type="match status" value="1"/>
</dbReference>
<dbReference type="Proteomes" id="UP000218615">
    <property type="component" value="Unassembled WGS sequence"/>
</dbReference>
<proteinExistence type="inferred from homology"/>
<evidence type="ECO:0000313" key="3">
    <source>
        <dbReference type="Proteomes" id="UP000218615"/>
    </source>
</evidence>
<dbReference type="Pfam" id="PF13561">
    <property type="entry name" value="adh_short_C2"/>
    <property type="match status" value="1"/>
</dbReference>
<evidence type="ECO:0000256" key="1">
    <source>
        <dbReference type="ARBA" id="ARBA00006484"/>
    </source>
</evidence>
<dbReference type="EMBL" id="FZMP01000117">
    <property type="protein sequence ID" value="SNQ60817.1"/>
    <property type="molecule type" value="Genomic_DNA"/>
</dbReference>
<dbReference type="InterPro" id="IPR002347">
    <property type="entry name" value="SDR_fam"/>
</dbReference>
<dbReference type="SUPFAM" id="SSF51735">
    <property type="entry name" value="NAD(P)-binding Rossmann-fold domains"/>
    <property type="match status" value="1"/>
</dbReference>